<name>A0A4Q2DG87_9AGAR</name>
<protein>
    <submittedName>
        <fullName evidence="1">Uncharacterized protein</fullName>
    </submittedName>
</protein>
<comment type="caution">
    <text evidence="1">The sequence shown here is derived from an EMBL/GenBank/DDBJ whole genome shotgun (WGS) entry which is preliminary data.</text>
</comment>
<dbReference type="AlphaFoldDB" id="A0A4Q2DG87"/>
<evidence type="ECO:0000313" key="2">
    <source>
        <dbReference type="Proteomes" id="UP000290288"/>
    </source>
</evidence>
<reference evidence="1 2" key="1">
    <citation type="submission" date="2019-01" db="EMBL/GenBank/DDBJ databases">
        <title>Draft genome sequence of Psathyrella aberdarensis IHI B618.</title>
        <authorList>
            <person name="Buettner E."/>
            <person name="Kellner H."/>
        </authorList>
    </citation>
    <scope>NUCLEOTIDE SEQUENCE [LARGE SCALE GENOMIC DNA]</scope>
    <source>
        <strain evidence="1 2">IHI B618</strain>
    </source>
</reference>
<dbReference type="EMBL" id="SDEE01000287">
    <property type="protein sequence ID" value="RXW18142.1"/>
    <property type="molecule type" value="Genomic_DNA"/>
</dbReference>
<accession>A0A4Q2DG87</accession>
<gene>
    <name evidence="1" type="ORF">EST38_g7723</name>
</gene>
<sequence>MPAKVTQPEGEGVAVEVVGVCAGDDASVEEVDGEKLAVVAVAEEEPAEAETEAFVNEGAADTDAEMDVANVADNDWYAVRVEGGDATNSDSVVDDVVAAVAVVGEEVAAAVVAAAAAAEEGVEAEGAGADAGAGARVENGSAPVEAAAAEPEGWDGWGEKGVAEAAVGDGAVLMRQTRFQGQSVQAVGLVRSSHVGVAAAAAESGFVVPHVAVEVAAAVVVVGVEAAELVYSEFPD</sequence>
<evidence type="ECO:0000313" key="1">
    <source>
        <dbReference type="EMBL" id="RXW18142.1"/>
    </source>
</evidence>
<proteinExistence type="predicted"/>
<keyword evidence="2" id="KW-1185">Reference proteome</keyword>
<dbReference type="Proteomes" id="UP000290288">
    <property type="component" value="Unassembled WGS sequence"/>
</dbReference>
<organism evidence="1 2">
    <name type="scientific">Candolleomyces aberdarensis</name>
    <dbReference type="NCBI Taxonomy" id="2316362"/>
    <lineage>
        <taxon>Eukaryota</taxon>
        <taxon>Fungi</taxon>
        <taxon>Dikarya</taxon>
        <taxon>Basidiomycota</taxon>
        <taxon>Agaricomycotina</taxon>
        <taxon>Agaricomycetes</taxon>
        <taxon>Agaricomycetidae</taxon>
        <taxon>Agaricales</taxon>
        <taxon>Agaricineae</taxon>
        <taxon>Psathyrellaceae</taxon>
        <taxon>Candolleomyces</taxon>
    </lineage>
</organism>